<keyword evidence="2" id="KW-1185">Reference proteome</keyword>
<dbReference type="OrthoDB" id="5489603at2"/>
<reference evidence="1 2" key="1">
    <citation type="submission" date="2016-10" db="EMBL/GenBank/DDBJ databases">
        <authorList>
            <person name="de Groot N.N."/>
        </authorList>
    </citation>
    <scope>NUCLEOTIDE SEQUENCE [LARGE SCALE GENOMIC DNA]</scope>
    <source>
        <strain evidence="1 2">DSM 26880</strain>
    </source>
</reference>
<dbReference type="Proteomes" id="UP000199286">
    <property type="component" value="Unassembled WGS sequence"/>
</dbReference>
<sequence>MTLMILAVLVALPLVLIAWLAFLPAGSLSGFFGAELRAPCEGAVVAAEGDMADFEVPNEDTVNRLGNHVILRCGEADGRAAGAAHRRRFLVRGDRLKGVSDG</sequence>
<proteinExistence type="predicted"/>
<protein>
    <submittedName>
        <fullName evidence="1">Uncharacterized protein</fullName>
    </submittedName>
</protein>
<name>A0A1H3NN61_9RHOB</name>
<evidence type="ECO:0000313" key="2">
    <source>
        <dbReference type="Proteomes" id="UP000199286"/>
    </source>
</evidence>
<evidence type="ECO:0000313" key="1">
    <source>
        <dbReference type="EMBL" id="SDY90342.1"/>
    </source>
</evidence>
<dbReference type="EMBL" id="FNPF01000027">
    <property type="protein sequence ID" value="SDY90342.1"/>
    <property type="molecule type" value="Genomic_DNA"/>
</dbReference>
<dbReference type="RefSeq" id="WP_089886198.1">
    <property type="nucleotide sequence ID" value="NZ_FNPF01000027.1"/>
</dbReference>
<dbReference type="STRING" id="321339.SAMN05444340_12718"/>
<dbReference type="AlphaFoldDB" id="A0A1H3NN61"/>
<gene>
    <name evidence="1" type="ORF">SAMN05444340_12718</name>
</gene>
<organism evidence="1 2">
    <name type="scientific">Citreimonas salinaria</name>
    <dbReference type="NCBI Taxonomy" id="321339"/>
    <lineage>
        <taxon>Bacteria</taxon>
        <taxon>Pseudomonadati</taxon>
        <taxon>Pseudomonadota</taxon>
        <taxon>Alphaproteobacteria</taxon>
        <taxon>Rhodobacterales</taxon>
        <taxon>Roseobacteraceae</taxon>
        <taxon>Citreimonas</taxon>
    </lineage>
</organism>
<accession>A0A1H3NN61</accession>